<name>A0A5C6BHQ4_9BACT</name>
<evidence type="ECO:0000259" key="2">
    <source>
        <dbReference type="Pfam" id="PF07693"/>
    </source>
</evidence>
<evidence type="ECO:0000313" key="7">
    <source>
        <dbReference type="Proteomes" id="UP000319908"/>
    </source>
</evidence>
<dbReference type="SUPFAM" id="SSF52540">
    <property type="entry name" value="P-loop containing nucleoside triphosphate hydrolases"/>
    <property type="match status" value="1"/>
</dbReference>
<accession>A0A5C6BHQ4</accession>
<dbReference type="InterPro" id="IPR047679">
    <property type="entry name" value="BREX_BrxC"/>
</dbReference>
<evidence type="ECO:0000259" key="3">
    <source>
        <dbReference type="Pfam" id="PF25791"/>
    </source>
</evidence>
<evidence type="ECO:0000313" key="6">
    <source>
        <dbReference type="EMBL" id="TWU09954.1"/>
    </source>
</evidence>
<dbReference type="Pfam" id="PF25796">
    <property type="entry name" value="BREX_BrxC_4th"/>
    <property type="match status" value="1"/>
</dbReference>
<evidence type="ECO:0000256" key="1">
    <source>
        <dbReference type="SAM" id="MobiDB-lite"/>
    </source>
</evidence>
<evidence type="ECO:0000259" key="4">
    <source>
        <dbReference type="Pfam" id="PF25792"/>
    </source>
</evidence>
<dbReference type="InterPro" id="IPR027417">
    <property type="entry name" value="P-loop_NTPase"/>
</dbReference>
<evidence type="ECO:0000259" key="5">
    <source>
        <dbReference type="Pfam" id="PF25796"/>
    </source>
</evidence>
<dbReference type="Proteomes" id="UP000319908">
    <property type="component" value="Unassembled WGS sequence"/>
</dbReference>
<feature type="domain" description="Probable ATP-binding protein BrxC alpha-helical" evidence="4">
    <location>
        <begin position="886"/>
        <end position="1005"/>
    </location>
</feature>
<sequence length="1205" mass="137390">MKKTKIAELFKRNIDRPINGVVKADQMDDESVWQELDEFVVTQELDRHLRKFFETYCESIDSPNDPNISGKIGVWVSGFFGSGKSHFIKVLSHLLDNEEHAHQGQTKRAVDFFDDKIADATILGDIKRAVTSDTDVILFNIDSKADSSSGRDAILAVFLKVLNEKLGYSPDHAHIAHMERYLDEKGKFEEFQETYHELTDTQWKDERDAYEFNRDEVIEALSKTLGQSEESCARWVDTGENNFSLTIENFSKWTREYLDKRGPKHRVIFLVDEVGQFIGSDTALMLNLQTITEQLGTVCQGRAWVVVTSQEDIDAVLGEMTTSKENDFSKIQGRFKTRLSLSSANVDEVIQERLLRKYDSVVPNLVQLYTEKGDILKNQLSFREVGTTYKQFKEADDFVQTYPFAPYQFKLLQRIFESIRKAGATGLHLAQGERSLLDAFQHAANTVADQNVGVLVPVYMFYPSIESFLDTTVKRTIDHAKENDSLEPFDIHVLQVLFLIRYVDEMKGNVDNLVTLCLDEIDADRLALKRKIEESLTRLERDSLVNRSGDLYYFLTNEERDINQEIKKEITSSADEAKLLGDIIFQDILKDQRKHRYAATKKDIPFNRVCDHHPVGRNTEGAMTLSLISPLDDDFEQSSDQKCILNSSADEGQAIVRLDDEKALGRELRTYLRTEKYIRTKDDSTSPPTTRRIHKDLATENQQRRTLLANMLSDMLVDASYFVAGEKLEINANAPITAMEEALEYLVENTFTKLSYLKHLNDNPNKEIHAILKSDDTTQQALQMALPENNPQALDEVRSYLNLASKRDREIILYDTCFGRFSDRPYGWPEQETALLLTRLYASGEILFMRGGDAIKHDDLYSALSESKNWRKITIVQKVTAKVEDVKKAREIGKEVFHQMGPETEEGLFDFLRSKLSEQQASLKRYAEFASSGDYPGEQTINDCLATIKPLLAVEESNKFLERFNETKSSLLELSDDFHDLEHFYESQKPTWEKLLKAEQRFSLNQSQLRQDDEARRALDRIQAIRKAANPYGMVHEVDPLVSTIEKVNDKLIAEQRSRSLQQIDAQIGAIQQELEAVSGDSTLSSSCLRPLESLKTQVTGQNSLAHITQAEADAISLKDSAISKIGQFVAQREAAKATQVAEKEQAGGDSEDDIPKFKPPRVIHPKALVSKTYIEDMDDVEQFLKAMRTQLETAISNNERIEIR</sequence>
<dbReference type="InterPro" id="IPR011646">
    <property type="entry name" value="KAP_P-loop"/>
</dbReference>
<dbReference type="InterPro" id="IPR058038">
    <property type="entry name" value="BREX_BrxC_wHTH"/>
</dbReference>
<dbReference type="Pfam" id="PF25791">
    <property type="entry name" value="WHD_BREX_BrxC"/>
    <property type="match status" value="1"/>
</dbReference>
<dbReference type="InterPro" id="IPR058037">
    <property type="entry name" value="BREX_BrxC_helical"/>
</dbReference>
<protein>
    <recommendedName>
        <fullName evidence="8">BREX system P-loop protein BrxC</fullName>
    </recommendedName>
</protein>
<feature type="region of interest" description="Disordered" evidence="1">
    <location>
        <begin position="1140"/>
        <end position="1160"/>
    </location>
</feature>
<keyword evidence="7" id="KW-1185">Reference proteome</keyword>
<dbReference type="Pfam" id="PF25792">
    <property type="entry name" value="BREX_BrxC_helical"/>
    <property type="match status" value="1"/>
</dbReference>
<dbReference type="OrthoDB" id="3201900at2"/>
<feature type="domain" description="Probable ATP-binding protein BrxC 4th six-stranded beta-sheet" evidence="5">
    <location>
        <begin position="572"/>
        <end position="746"/>
    </location>
</feature>
<dbReference type="AlphaFoldDB" id="A0A5C6BHQ4"/>
<reference evidence="6 7" key="1">
    <citation type="journal article" date="2020" name="Antonie Van Leeuwenhoek">
        <title>Rhodopirellula heiligendammensis sp. nov., Rhodopirellula pilleata sp. nov., and Rhodopirellula solitaria sp. nov. isolated from natural or artificial marine surfaces in Northern Germany and California, USA, and emended description of the genus Rhodopirellula.</title>
        <authorList>
            <person name="Kallscheuer N."/>
            <person name="Wiegand S."/>
            <person name="Jogler M."/>
            <person name="Boedeker C."/>
            <person name="Peeters S.H."/>
            <person name="Rast P."/>
            <person name="Heuer A."/>
            <person name="Jetten M.S.M."/>
            <person name="Rohde M."/>
            <person name="Jogler C."/>
        </authorList>
    </citation>
    <scope>NUCLEOTIDE SEQUENCE [LARGE SCALE GENOMIC DNA]</scope>
    <source>
        <strain evidence="6 7">Poly21</strain>
    </source>
</reference>
<organism evidence="6 7">
    <name type="scientific">Allorhodopirellula heiligendammensis</name>
    <dbReference type="NCBI Taxonomy" id="2714739"/>
    <lineage>
        <taxon>Bacteria</taxon>
        <taxon>Pseudomonadati</taxon>
        <taxon>Planctomycetota</taxon>
        <taxon>Planctomycetia</taxon>
        <taxon>Pirellulales</taxon>
        <taxon>Pirellulaceae</taxon>
        <taxon>Allorhodopirellula</taxon>
    </lineage>
</organism>
<dbReference type="EMBL" id="SJPU01000005">
    <property type="protein sequence ID" value="TWU09954.1"/>
    <property type="molecule type" value="Genomic_DNA"/>
</dbReference>
<comment type="caution">
    <text evidence="6">The sequence shown here is derived from an EMBL/GenBank/DDBJ whole genome shotgun (WGS) entry which is preliminary data.</text>
</comment>
<feature type="domain" description="Probable ATP-binding protein BrxC winged helix-turn-helix" evidence="3">
    <location>
        <begin position="753"/>
        <end position="878"/>
    </location>
</feature>
<dbReference type="InterPro" id="IPR058036">
    <property type="entry name" value="BREX_BrxC_4th"/>
</dbReference>
<evidence type="ECO:0008006" key="8">
    <source>
        <dbReference type="Google" id="ProtNLM"/>
    </source>
</evidence>
<proteinExistence type="predicted"/>
<dbReference type="RefSeq" id="WP_146409744.1">
    <property type="nucleotide sequence ID" value="NZ_SJPU01000005.1"/>
</dbReference>
<dbReference type="Pfam" id="PF07693">
    <property type="entry name" value="KAP_NTPase"/>
    <property type="match status" value="1"/>
</dbReference>
<gene>
    <name evidence="6" type="ORF">Poly21_52830</name>
</gene>
<feature type="domain" description="KAP NTPase" evidence="2">
    <location>
        <begin position="55"/>
        <end position="274"/>
    </location>
</feature>
<dbReference type="NCBIfam" id="NF033441">
    <property type="entry name" value="BREX_BrxC"/>
    <property type="match status" value="1"/>
</dbReference>